<dbReference type="Proteomes" id="UP000447876">
    <property type="component" value="Unassembled WGS sequence"/>
</dbReference>
<dbReference type="RefSeq" id="WP_155610948.1">
    <property type="nucleotide sequence ID" value="NZ_WNZW01000003.1"/>
</dbReference>
<protein>
    <recommendedName>
        <fullName evidence="3">Tail fiber protein</fullName>
    </recommendedName>
</protein>
<reference evidence="1 2" key="1">
    <citation type="submission" date="2019-11" db="EMBL/GenBank/DDBJ databases">
        <title>Draft genome sequences of five Paenibacillus species of dairy origin.</title>
        <authorList>
            <person name="Olajide A.M."/>
            <person name="Chen S."/>
            <person name="Lapointe G."/>
        </authorList>
    </citation>
    <scope>NUCLEOTIDE SEQUENCE [LARGE SCALE GENOMIC DNA]</scope>
    <source>
        <strain evidence="1 2">12CR55</strain>
    </source>
</reference>
<gene>
    <name evidence="1" type="ORF">GNP95_11090</name>
</gene>
<sequence length="759" mass="82209">MKAMYPAQANSPGTELGTAIDAIQDTIEVVDGSVLPDAPNLLTIGTDESAETILYNEKVGNELTGVTRGFQGTAQSWQAGTKVARYMTAYDYDTARENIEGLYDRLDDAETDLLTLQPGLQVVTAVKDARFRLGEIRGKTEINGQGRIGLVGVENPYAINTAGNLLPPFYEWTAIGLATGATYTIDEPYKMTLNDPGQQSGGVSLFYTVINVPAKTNITLKLPHDTWNTISDATGDNLLYPWEKSSVHTINTGGNNQIRVYLGNRDGAGSYVFENPLLTIGSEPKPFQPQRSSMLAFQTELHANPTDGSDPDVLIDQNGQYLKLGKWKKVVADGSLKYMFVASLEGFKVVYAPGIAANAAGQGDGDDVGSLFGTKYNGQPLTVDDSGVYAWPSADLIRISSNNIYISIANTDSGWGDDYDPSQEEIKAYFNGWRMCDGNSTQPFTEAEGEVKCWGPIANPANTHGSYPWVNTVYNNAPDYPARVSGGYEYHPYNFLYRLSKEAVVPVTAEGCLTLSEGDSVIEVGTGIVLREKNIPVTSSTAVGINIIGSINSPLKYKADKIFSIYKNSHEDKTWEIVTRTDGSAYGNQRASTGINTFDPSAAYSVTYLKLDKPPIVPITGSLAANEKAQISDLTAGVAEALQRVSVVEQKKAEKDAPGWITPTLLNGTTPYGQFVPMYFKDGFGFVHLTGQVTARGYVSIFKLPVGYRPGRKLRFYQYSYGDAPTGGEVWAEEDGTVRNSTGGLQAVSLDGISFLAEQ</sequence>
<organism evidence="1 2">
    <name type="scientific">Paenibacillus woosongensis</name>
    <dbReference type="NCBI Taxonomy" id="307580"/>
    <lineage>
        <taxon>Bacteria</taxon>
        <taxon>Bacillati</taxon>
        <taxon>Bacillota</taxon>
        <taxon>Bacilli</taxon>
        <taxon>Bacillales</taxon>
        <taxon>Paenibacillaceae</taxon>
        <taxon>Paenibacillus</taxon>
    </lineage>
</organism>
<evidence type="ECO:0000313" key="2">
    <source>
        <dbReference type="Proteomes" id="UP000447876"/>
    </source>
</evidence>
<dbReference type="OrthoDB" id="2667186at2"/>
<evidence type="ECO:0008006" key="3">
    <source>
        <dbReference type="Google" id="ProtNLM"/>
    </source>
</evidence>
<accession>A0A7X2Z116</accession>
<name>A0A7X2Z116_9BACL</name>
<comment type="caution">
    <text evidence="1">The sequence shown here is derived from an EMBL/GenBank/DDBJ whole genome shotgun (WGS) entry which is preliminary data.</text>
</comment>
<dbReference type="AlphaFoldDB" id="A0A7X2Z116"/>
<dbReference type="EMBL" id="WNZW01000003">
    <property type="protein sequence ID" value="MUG45532.1"/>
    <property type="molecule type" value="Genomic_DNA"/>
</dbReference>
<evidence type="ECO:0000313" key="1">
    <source>
        <dbReference type="EMBL" id="MUG45532.1"/>
    </source>
</evidence>
<proteinExistence type="predicted"/>